<dbReference type="Gene3D" id="3.30.590.10">
    <property type="entry name" value="Glutamine synthetase/guanido kinase, catalytic domain"/>
    <property type="match status" value="1"/>
</dbReference>
<feature type="domain" description="GS catalytic" evidence="3">
    <location>
        <begin position="591"/>
        <end position="927"/>
    </location>
</feature>
<evidence type="ECO:0000259" key="3">
    <source>
        <dbReference type="PROSITE" id="PS51987"/>
    </source>
</evidence>
<dbReference type="PANTHER" id="PTHR43383:SF2">
    <property type="entry name" value="AMIDOHYDROLASE 2 FAMILY PROTEIN"/>
    <property type="match status" value="1"/>
</dbReference>
<dbReference type="InterPro" id="IPR008146">
    <property type="entry name" value="Gln_synth_cat_dom"/>
</dbReference>
<dbReference type="InterPro" id="IPR032466">
    <property type="entry name" value="Metal_Hydrolase"/>
</dbReference>
<keyword evidence="5" id="KW-1185">Reference proteome</keyword>
<evidence type="ECO:0000256" key="2">
    <source>
        <dbReference type="RuleBase" id="RU000384"/>
    </source>
</evidence>
<dbReference type="EMBL" id="JAVHJL010000006">
    <property type="protein sequence ID" value="KAK6501436.1"/>
    <property type="molecule type" value="Genomic_DNA"/>
</dbReference>
<reference evidence="4 5" key="1">
    <citation type="submission" date="2023-08" db="EMBL/GenBank/DDBJ databases">
        <authorList>
            <person name="Palmer J.M."/>
        </authorList>
    </citation>
    <scope>NUCLEOTIDE SEQUENCE [LARGE SCALE GENOMIC DNA]</scope>
    <source>
        <strain evidence="4 5">TWF481</strain>
    </source>
</reference>
<evidence type="ECO:0000313" key="5">
    <source>
        <dbReference type="Proteomes" id="UP001370758"/>
    </source>
</evidence>
<dbReference type="SUPFAM" id="SSF55931">
    <property type="entry name" value="Glutamine synthetase/guanido kinase"/>
    <property type="match status" value="1"/>
</dbReference>
<proteinExistence type="inferred from homology"/>
<dbReference type="Proteomes" id="UP001370758">
    <property type="component" value="Unassembled WGS sequence"/>
</dbReference>
<accession>A0AAV9W8Y8</accession>
<dbReference type="InterPro" id="IPR014746">
    <property type="entry name" value="Gln_synth/guanido_kin_cat_dom"/>
</dbReference>
<comment type="caution">
    <text evidence="4">The sequence shown here is derived from an EMBL/GenBank/DDBJ whole genome shotgun (WGS) entry which is preliminary data.</text>
</comment>
<dbReference type="PANTHER" id="PTHR43383">
    <property type="entry name" value="NODULIN 6"/>
    <property type="match status" value="1"/>
</dbReference>
<evidence type="ECO:0000313" key="4">
    <source>
        <dbReference type="EMBL" id="KAK6501436.1"/>
    </source>
</evidence>
<dbReference type="Pfam" id="PF04909">
    <property type="entry name" value="Amidohydro_2"/>
    <property type="match status" value="1"/>
</dbReference>
<comment type="similarity">
    <text evidence="1 2">Belongs to the glutamine synthetase family.</text>
</comment>
<gene>
    <name evidence="4" type="ORF">TWF481_009274</name>
</gene>
<dbReference type="Pfam" id="PF00120">
    <property type="entry name" value="Gln-synt_C"/>
    <property type="match status" value="1"/>
</dbReference>
<dbReference type="GO" id="GO:0016787">
    <property type="term" value="F:hydrolase activity"/>
    <property type="evidence" value="ECO:0007669"/>
    <property type="project" value="InterPro"/>
</dbReference>
<dbReference type="SUPFAM" id="SSF51556">
    <property type="entry name" value="Metallo-dependent hydrolases"/>
    <property type="match status" value="1"/>
</dbReference>
<dbReference type="Gene3D" id="3.20.20.140">
    <property type="entry name" value="Metal-dependent hydrolases"/>
    <property type="match status" value="1"/>
</dbReference>
<sequence>MDISQAHAGSDCQSLDDFTDTATPLTELDTNVASFLVANSLAELEHIIDNCPIVDNHAHPLLTEESLAAYEASGLSPLRCISEANDDALKDAQNTLAYHRALKSLTGGFPHLRQGYSGEVETWEDWNKFRSTLNPELFAKECFHGLQTILLDTGIRYPADKGIEAHSVSWHDKFLKSPAKEILRLEYIAEEEIKIQPNFHSWKAKLRDIIRKGIKDDNTAGFKSVICYRGGLKIDEDDFTEEFVINAYENILMGSTEQGWKLSDSRLNGFLLHLFAREMTRHVEQGGKPKPLQFHTGLGDSDLRLKDSNPILLQQFAEAYPRVPIVLLHAGYPFTREAGYLASTYANVYLDFGLVFPMVSQEGQESIVKQVLELTPSSKAMWSTDGHLYGERYYIAQKQVREVFKTVMKEIYDKGNISVQIISNIVTDLFFNTSNRLYNLKLDLTIPPPQNRPLLEIPCPLHEFEHRGRAGLKLLREFLAINPGVEYLRINWLDYSSILRTRVLKLNHAIRQLEKNVDGSIAGIPQASLYILADCSMAEGSNTCGEDRLVPDFTSIRLHPHQRGGQGRPNHATVMCWIQDHETCKTIPICPRGILTNAITRAYDAGLSNFKVGFEIEFCIFKQADLDQERIRPITTHHTWTTSRSLQNIALDILEEIDQKLSEGGVELEQFHSEAAQGQYEIALSPLPPMQAVDSLIYAREVIQCVCAKYGYKASLMPKPFAAECGSASHVHMSFKPVEKQWSFFAGVLDDMRALNAVIFGNEMSFERVVAGAWAGGVWASWGRQNREAPLRLVEEDKAHWEIKAVDGIANMYLAIAGILTAGTRGVKAGTKIYGEADRDCDKMTAEEREKQGIKDRMTQSMDEAISCLFEKDGETPNGFSEDMGPGFAQHIAAVKKAEKAIFSRFVHAGSGAADIPRRMAWMAQWY</sequence>
<protein>
    <recommendedName>
        <fullName evidence="3">GS catalytic domain-containing protein</fullName>
    </recommendedName>
</protein>
<name>A0AAV9W8Y8_9PEZI</name>
<dbReference type="PROSITE" id="PS51987">
    <property type="entry name" value="GS_CATALYTIC"/>
    <property type="match status" value="1"/>
</dbReference>
<dbReference type="SMART" id="SM01230">
    <property type="entry name" value="Gln-synt_C"/>
    <property type="match status" value="1"/>
</dbReference>
<evidence type="ECO:0000256" key="1">
    <source>
        <dbReference type="PROSITE-ProRule" id="PRU01331"/>
    </source>
</evidence>
<organism evidence="4 5">
    <name type="scientific">Arthrobotrys musiformis</name>
    <dbReference type="NCBI Taxonomy" id="47236"/>
    <lineage>
        <taxon>Eukaryota</taxon>
        <taxon>Fungi</taxon>
        <taxon>Dikarya</taxon>
        <taxon>Ascomycota</taxon>
        <taxon>Pezizomycotina</taxon>
        <taxon>Orbiliomycetes</taxon>
        <taxon>Orbiliales</taxon>
        <taxon>Orbiliaceae</taxon>
        <taxon>Arthrobotrys</taxon>
    </lineage>
</organism>
<dbReference type="AlphaFoldDB" id="A0AAV9W8Y8"/>
<dbReference type="GO" id="GO:0004356">
    <property type="term" value="F:glutamine synthetase activity"/>
    <property type="evidence" value="ECO:0007669"/>
    <property type="project" value="InterPro"/>
</dbReference>
<dbReference type="InterPro" id="IPR006680">
    <property type="entry name" value="Amidohydro-rel"/>
</dbReference>